<dbReference type="InterPro" id="IPR036397">
    <property type="entry name" value="RNaseH_sf"/>
</dbReference>
<sequence>LPVISALRLQRYAIYLQAFEYEVEYRRSQDHGNADCLSRLPQSTTKSGDDVCDVDIFLISQLQTLPVTANDIKRELEQDHEAFAIIEALRHGTTLPSSQIWGHNMSEFSLNHGCLFWGHRVYIPASLRVKILKELHEGHIGMVKAKALARSYVWWPKLDSQIEEMTSACRACSEIKNEPPKTSFHKWQSPNAPMERLHIDYIGPFKGSYFFIIVDAFSRWVDIF</sequence>
<feature type="non-terminal residue" evidence="3">
    <location>
        <position position="224"/>
    </location>
</feature>
<protein>
    <recommendedName>
        <fullName evidence="1">RNA-directed DNA polymerase</fullName>
        <ecNumber evidence="1">2.7.7.49</ecNumber>
    </recommendedName>
</protein>
<dbReference type="PANTHER" id="PTHR37984:SF5">
    <property type="entry name" value="PROTEIN NYNRIN-LIKE"/>
    <property type="match status" value="1"/>
</dbReference>
<organism evidence="3">
    <name type="scientific">Lygus hesperus</name>
    <name type="common">Western plant bug</name>
    <dbReference type="NCBI Taxonomy" id="30085"/>
    <lineage>
        <taxon>Eukaryota</taxon>
        <taxon>Metazoa</taxon>
        <taxon>Ecdysozoa</taxon>
        <taxon>Arthropoda</taxon>
        <taxon>Hexapoda</taxon>
        <taxon>Insecta</taxon>
        <taxon>Pterygota</taxon>
        <taxon>Neoptera</taxon>
        <taxon>Paraneoptera</taxon>
        <taxon>Hemiptera</taxon>
        <taxon>Heteroptera</taxon>
        <taxon>Panheteroptera</taxon>
        <taxon>Cimicomorpha</taxon>
        <taxon>Miridae</taxon>
        <taxon>Mirini</taxon>
        <taxon>Lygus</taxon>
    </lineage>
</organism>
<dbReference type="GO" id="GO:0003676">
    <property type="term" value="F:nucleic acid binding"/>
    <property type="evidence" value="ECO:0007669"/>
    <property type="project" value="InterPro"/>
</dbReference>
<dbReference type="Gene3D" id="3.30.420.10">
    <property type="entry name" value="Ribonuclease H-like superfamily/Ribonuclease H"/>
    <property type="match status" value="1"/>
</dbReference>
<dbReference type="EMBL" id="GBHO01044531">
    <property type="protein sequence ID" value="JAF99072.1"/>
    <property type="molecule type" value="Transcribed_RNA"/>
</dbReference>
<dbReference type="PANTHER" id="PTHR37984">
    <property type="entry name" value="PROTEIN CBG26694"/>
    <property type="match status" value="1"/>
</dbReference>
<dbReference type="AlphaFoldDB" id="A0A0A9VY18"/>
<dbReference type="EC" id="2.7.7.49" evidence="1"/>
<proteinExistence type="predicted"/>
<evidence type="ECO:0000256" key="1">
    <source>
        <dbReference type="ARBA" id="ARBA00012493"/>
    </source>
</evidence>
<dbReference type="InterPro" id="IPR050951">
    <property type="entry name" value="Retrovirus_Pol_polyprotein"/>
</dbReference>
<name>A0A0A9VY18_LYGHE</name>
<feature type="domain" description="Integrase zinc-binding" evidence="2">
    <location>
        <begin position="123"/>
        <end position="177"/>
    </location>
</feature>
<accession>A0A0A9VY18</accession>
<evidence type="ECO:0000259" key="2">
    <source>
        <dbReference type="Pfam" id="PF17921"/>
    </source>
</evidence>
<dbReference type="InterPro" id="IPR041588">
    <property type="entry name" value="Integrase_H2C2"/>
</dbReference>
<reference evidence="3" key="2">
    <citation type="submission" date="2014-07" db="EMBL/GenBank/DDBJ databases">
        <authorList>
            <person name="Hull J."/>
        </authorList>
    </citation>
    <scope>NUCLEOTIDE SEQUENCE</scope>
</reference>
<feature type="non-terminal residue" evidence="3">
    <location>
        <position position="1"/>
    </location>
</feature>
<dbReference type="Pfam" id="PF17921">
    <property type="entry name" value="Integrase_H2C2"/>
    <property type="match status" value="1"/>
</dbReference>
<gene>
    <name evidence="3" type="ORF">CM83_104790</name>
</gene>
<evidence type="ECO:0000313" key="3">
    <source>
        <dbReference type="EMBL" id="JAF99072.1"/>
    </source>
</evidence>
<dbReference type="GO" id="GO:0003964">
    <property type="term" value="F:RNA-directed DNA polymerase activity"/>
    <property type="evidence" value="ECO:0007669"/>
    <property type="project" value="UniProtKB-EC"/>
</dbReference>
<dbReference type="Gene3D" id="1.10.340.70">
    <property type="match status" value="1"/>
</dbReference>
<reference evidence="3" key="1">
    <citation type="journal article" date="2014" name="PLoS ONE">
        <title>Transcriptome-Based Identification of ABC Transporters in the Western Tarnished Plant Bug Lygus hesperus.</title>
        <authorList>
            <person name="Hull J.J."/>
            <person name="Chaney K."/>
            <person name="Geib S.M."/>
            <person name="Fabrick J.A."/>
            <person name="Brent C.S."/>
            <person name="Walsh D."/>
            <person name="Lavine L.C."/>
        </authorList>
    </citation>
    <scope>NUCLEOTIDE SEQUENCE</scope>
</reference>
<dbReference type="FunFam" id="1.10.340.70:FF:000003">
    <property type="entry name" value="Protein CBG25708"/>
    <property type="match status" value="1"/>
</dbReference>